<keyword evidence="5" id="KW-1185">Reference proteome</keyword>
<protein>
    <recommendedName>
        <fullName evidence="3">Protein kinase domain-containing protein</fullName>
    </recommendedName>
</protein>
<dbReference type="SUPFAM" id="SSF56112">
    <property type="entry name" value="Protein kinase-like (PK-like)"/>
    <property type="match status" value="1"/>
</dbReference>
<dbReference type="Gene3D" id="1.10.510.10">
    <property type="entry name" value="Transferase(Phosphotransferase) domain 1"/>
    <property type="match status" value="1"/>
</dbReference>
<dbReference type="InterPro" id="IPR051681">
    <property type="entry name" value="Ser/Thr_Kinases-Pseudokinases"/>
</dbReference>
<feature type="region of interest" description="Disordered" evidence="1">
    <location>
        <begin position="365"/>
        <end position="399"/>
    </location>
</feature>
<dbReference type="InterPro" id="IPR008271">
    <property type="entry name" value="Ser/Thr_kinase_AS"/>
</dbReference>
<feature type="compositionally biased region" description="Low complexity" evidence="1">
    <location>
        <begin position="365"/>
        <end position="375"/>
    </location>
</feature>
<organism evidence="4 5">
    <name type="scientific">Aphanomyces euteiches</name>
    <dbReference type="NCBI Taxonomy" id="100861"/>
    <lineage>
        <taxon>Eukaryota</taxon>
        <taxon>Sar</taxon>
        <taxon>Stramenopiles</taxon>
        <taxon>Oomycota</taxon>
        <taxon>Saprolegniomycetes</taxon>
        <taxon>Saprolegniales</taxon>
        <taxon>Verrucalvaceae</taxon>
        <taxon>Aphanomyces</taxon>
    </lineage>
</organism>
<dbReference type="GO" id="GO:0004674">
    <property type="term" value="F:protein serine/threonine kinase activity"/>
    <property type="evidence" value="ECO:0007669"/>
    <property type="project" value="TreeGrafter"/>
</dbReference>
<dbReference type="InterPro" id="IPR001245">
    <property type="entry name" value="Ser-Thr/Tyr_kinase_cat_dom"/>
</dbReference>
<dbReference type="AlphaFoldDB" id="A0A6G0W8D3"/>
<feature type="compositionally biased region" description="Polar residues" evidence="1">
    <location>
        <begin position="376"/>
        <end position="397"/>
    </location>
</feature>
<dbReference type="InterPro" id="IPR000719">
    <property type="entry name" value="Prot_kinase_dom"/>
</dbReference>
<dbReference type="PROSITE" id="PS50011">
    <property type="entry name" value="PROTEIN_KINASE_DOM"/>
    <property type="match status" value="1"/>
</dbReference>
<dbReference type="GO" id="GO:0005524">
    <property type="term" value="F:ATP binding"/>
    <property type="evidence" value="ECO:0007669"/>
    <property type="project" value="InterPro"/>
</dbReference>
<feature type="transmembrane region" description="Helical" evidence="2">
    <location>
        <begin position="311"/>
        <end position="332"/>
    </location>
</feature>
<proteinExistence type="predicted"/>
<keyword evidence="2" id="KW-0812">Transmembrane</keyword>
<dbReference type="PRINTS" id="PR00109">
    <property type="entry name" value="TYRKINASE"/>
</dbReference>
<keyword evidence="2" id="KW-0472">Membrane</keyword>
<dbReference type="Pfam" id="PF07714">
    <property type="entry name" value="PK_Tyr_Ser-Thr"/>
    <property type="match status" value="1"/>
</dbReference>
<dbReference type="EMBL" id="VJMJ01000303">
    <property type="protein sequence ID" value="KAF0723552.1"/>
    <property type="molecule type" value="Genomic_DNA"/>
</dbReference>
<dbReference type="PROSITE" id="PS00108">
    <property type="entry name" value="PROTEIN_KINASE_ST"/>
    <property type="match status" value="1"/>
</dbReference>
<accession>A0A6G0W8D3</accession>
<dbReference type="InterPro" id="IPR011009">
    <property type="entry name" value="Kinase-like_dom_sf"/>
</dbReference>
<evidence type="ECO:0000256" key="2">
    <source>
        <dbReference type="SAM" id="Phobius"/>
    </source>
</evidence>
<evidence type="ECO:0000313" key="4">
    <source>
        <dbReference type="EMBL" id="KAF0723552.1"/>
    </source>
</evidence>
<dbReference type="PANTHER" id="PTHR44329:SF214">
    <property type="entry name" value="PROTEIN KINASE DOMAIN-CONTAINING PROTEIN"/>
    <property type="match status" value="1"/>
</dbReference>
<keyword evidence="2" id="KW-1133">Transmembrane helix</keyword>
<comment type="caution">
    <text evidence="4">The sequence shown here is derived from an EMBL/GenBank/DDBJ whole genome shotgun (WGS) entry which is preliminary data.</text>
</comment>
<gene>
    <name evidence="4" type="ORF">Ae201684_017585</name>
</gene>
<evidence type="ECO:0000256" key="1">
    <source>
        <dbReference type="SAM" id="MobiDB-lite"/>
    </source>
</evidence>
<feature type="domain" description="Protein kinase" evidence="3">
    <location>
        <begin position="426"/>
        <end position="690"/>
    </location>
</feature>
<dbReference type="SMART" id="SM00220">
    <property type="entry name" value="S_TKc"/>
    <property type="match status" value="1"/>
</dbReference>
<dbReference type="VEuPathDB" id="FungiDB:AeMF1_006640"/>
<evidence type="ECO:0000313" key="5">
    <source>
        <dbReference type="Proteomes" id="UP000481153"/>
    </source>
</evidence>
<sequence>MTLLACSDVDKLQATCAAFAVQEADYCSVAACVELESLRERCEHGATRPRCSTAVARRALLQSASSDLCTQSVIDATHQQWSSKPATAQCYFASITTTNVNSTLIATKDCKDPNCLAILVENQQLAAAYPSLDCKIYDVVTKQTFTTGDMANFCNATTTAATTTTAAPTKATGPNALCSQEVMDLNYRVWSNITAAKSCYFASIADPNFDSTRLLATDCKDATCYYYLVQNEAAAKKSPNTDCRIYDTATQQTYLTGQLASLCTAATTTSTTTATPSKSQTSKTPTTTTTAQFLTEFTPSPAPTTGSSNTGMITGIVAGVVAVVLLAGLFICMKKRKQHKPEAIHEAAPYRSVQDESNYARPRATTAGTATATNASKIPSSNGASTVASSQASSGPQPTAAAVVTMRDLEKDMIELSLHRIDITKVHLVQRIAEGAYGQVWLGEYLGDRVAVKKLLANKASHDDIRAFAGEINLLSKIECPFIVHFVGVAWTKPVDMMLVTEYMDRGDLRHVLQSKQEFPWHAKLQCALDIAEGLVYLHTMDAKIIHRDLKSRNILLDSKKGAKITDFGIAREADDFATLTLNLGTYRWMAPEVLKDGHYSESADLFSFGVILSELDTGILPYSDLTAPNGRPYTDLNLMQEVTAGRLLPTFSQECPTWFYNLGRQCLSIDPTKRPTALQVAFIIRNKMTS</sequence>
<dbReference type="PANTHER" id="PTHR44329">
    <property type="entry name" value="SERINE/THREONINE-PROTEIN KINASE TNNI3K-RELATED"/>
    <property type="match status" value="1"/>
</dbReference>
<reference evidence="4 5" key="1">
    <citation type="submission" date="2019-07" db="EMBL/GenBank/DDBJ databases">
        <title>Genomics analysis of Aphanomyces spp. identifies a new class of oomycete effector associated with host adaptation.</title>
        <authorList>
            <person name="Gaulin E."/>
        </authorList>
    </citation>
    <scope>NUCLEOTIDE SEQUENCE [LARGE SCALE GENOMIC DNA]</scope>
    <source>
        <strain evidence="4 5">ATCC 201684</strain>
    </source>
</reference>
<name>A0A6G0W8D3_9STRA</name>
<dbReference type="CDD" id="cd13999">
    <property type="entry name" value="STKc_MAP3K-like"/>
    <property type="match status" value="1"/>
</dbReference>
<evidence type="ECO:0000259" key="3">
    <source>
        <dbReference type="PROSITE" id="PS50011"/>
    </source>
</evidence>
<dbReference type="Proteomes" id="UP000481153">
    <property type="component" value="Unassembled WGS sequence"/>
</dbReference>